<reference evidence="3" key="1">
    <citation type="submission" date="2019-04" db="EMBL/GenBank/DDBJ databases">
        <authorList>
            <person name="Brambilla D."/>
        </authorList>
    </citation>
    <scope>NUCLEOTIDE SEQUENCE</scope>
    <source>
        <strain evidence="3">BAL1</strain>
    </source>
</reference>
<keyword evidence="1" id="KW-0812">Transmembrane</keyword>
<dbReference type="PANTHER" id="PTHR42208:SF1">
    <property type="entry name" value="HEAVY METAL TRANSPORTER"/>
    <property type="match status" value="1"/>
</dbReference>
<feature type="transmembrane region" description="Helical" evidence="1">
    <location>
        <begin position="57"/>
        <end position="77"/>
    </location>
</feature>
<protein>
    <submittedName>
        <fullName evidence="3">Heavy-metal-associated domain (N-terminus) and membrane-bounded cytochrome biogenesis cycZ-like domain, possible membrane copper tolerance protein</fullName>
    </submittedName>
</protein>
<keyword evidence="1" id="KW-0472">Membrane</keyword>
<evidence type="ECO:0000313" key="3">
    <source>
        <dbReference type="EMBL" id="VHO05265.1"/>
    </source>
</evidence>
<evidence type="ECO:0000256" key="1">
    <source>
        <dbReference type="SAM" id="Phobius"/>
    </source>
</evidence>
<dbReference type="AlphaFoldDB" id="A0A486XSD1"/>
<accession>A0A486XSD1</accession>
<dbReference type="Pfam" id="PF13386">
    <property type="entry name" value="DsbD_2"/>
    <property type="match status" value="1"/>
</dbReference>
<gene>
    <name evidence="3" type="ORF">BAL341_2377</name>
</gene>
<evidence type="ECO:0000259" key="2">
    <source>
        <dbReference type="Pfam" id="PF13386"/>
    </source>
</evidence>
<name>A0A486XSD1_9GAMM</name>
<feature type="transmembrane region" description="Helical" evidence="1">
    <location>
        <begin position="201"/>
        <end position="222"/>
    </location>
</feature>
<feature type="transmembrane region" description="Helical" evidence="1">
    <location>
        <begin position="167"/>
        <end position="194"/>
    </location>
</feature>
<dbReference type="EMBL" id="CAAJGR010000120">
    <property type="protein sequence ID" value="VHO05265.1"/>
    <property type="molecule type" value="Genomic_DNA"/>
</dbReference>
<feature type="transmembrane region" description="Helical" evidence="1">
    <location>
        <begin position="12"/>
        <end position="36"/>
    </location>
</feature>
<dbReference type="InterPro" id="IPR039447">
    <property type="entry name" value="UreH-like_TM_dom"/>
</dbReference>
<keyword evidence="1" id="KW-1133">Transmembrane helix</keyword>
<organism evidence="3">
    <name type="scientific">Rheinheimera sp. BAL341</name>
    <dbReference type="NCBI Taxonomy" id="1708203"/>
    <lineage>
        <taxon>Bacteria</taxon>
        <taxon>Pseudomonadati</taxon>
        <taxon>Pseudomonadota</taxon>
        <taxon>Gammaproteobacteria</taxon>
        <taxon>Chromatiales</taxon>
        <taxon>Chromatiaceae</taxon>
        <taxon>Rheinheimera</taxon>
    </lineage>
</organism>
<feature type="domain" description="Urease accessory protein UreH-like transmembrane" evidence="2">
    <location>
        <begin position="10"/>
        <end position="213"/>
    </location>
</feature>
<dbReference type="PANTHER" id="PTHR42208">
    <property type="entry name" value="HEAVY METAL TRANSPORTER-RELATED"/>
    <property type="match status" value="1"/>
</dbReference>
<sequence>MNSLSADVIAAFAIGLIGSSHCLVMCGGIAGALQLAMPPQRPGYRLQLQILLSLGRLSTYALFGALVGYFGASAMQLAGTSLIWLRLFAGLLLLMMALYISRLWFGLVHLERLGQALWRKVQPVARRLLPLNSSAKAYAYGLCWGTLPCGLVYSTLGWSLASGSASAGALLMLAFGLGTAPAILLTGSAANALVKLKNRMLFRYTAAALLAIYAGFTIWLAIRRLVF</sequence>
<feature type="transmembrane region" description="Helical" evidence="1">
    <location>
        <begin position="83"/>
        <end position="105"/>
    </location>
</feature>
<proteinExistence type="predicted"/>
<feature type="transmembrane region" description="Helical" evidence="1">
    <location>
        <begin position="137"/>
        <end position="161"/>
    </location>
</feature>